<evidence type="ECO:0000256" key="1">
    <source>
        <dbReference type="SAM" id="Coils"/>
    </source>
</evidence>
<feature type="chain" id="PRO_5029496792" evidence="2">
    <location>
        <begin position="21"/>
        <end position="209"/>
    </location>
</feature>
<evidence type="ECO:0000313" key="4">
    <source>
        <dbReference type="Proteomes" id="UP000025227"/>
    </source>
</evidence>
<reference evidence="5" key="1">
    <citation type="submission" date="2020-12" db="UniProtKB">
        <authorList>
            <consortium name="WormBaseParasite"/>
        </authorList>
    </citation>
    <scope>IDENTIFICATION</scope>
    <source>
        <strain evidence="5">MHco3</strain>
    </source>
</reference>
<name>A0A7I4YIS1_HAECO</name>
<feature type="signal peptide" evidence="2">
    <location>
        <begin position="1"/>
        <end position="20"/>
    </location>
</feature>
<feature type="coiled-coil region" evidence="1">
    <location>
        <begin position="75"/>
        <end position="102"/>
    </location>
</feature>
<dbReference type="OMA" id="NQTRTEM"/>
<keyword evidence="4" id="KW-1185">Reference proteome</keyword>
<evidence type="ECO:0000313" key="5">
    <source>
        <dbReference type="WBParaSite" id="HCON_00097860-00001"/>
    </source>
</evidence>
<organism evidence="4 5">
    <name type="scientific">Haemonchus contortus</name>
    <name type="common">Barber pole worm</name>
    <dbReference type="NCBI Taxonomy" id="6289"/>
    <lineage>
        <taxon>Eukaryota</taxon>
        <taxon>Metazoa</taxon>
        <taxon>Ecdysozoa</taxon>
        <taxon>Nematoda</taxon>
        <taxon>Chromadorea</taxon>
        <taxon>Rhabditida</taxon>
        <taxon>Rhabditina</taxon>
        <taxon>Rhabditomorpha</taxon>
        <taxon>Strongyloidea</taxon>
        <taxon>Trichostrongylidae</taxon>
        <taxon>Haemonchus</taxon>
    </lineage>
</organism>
<keyword evidence="2" id="KW-0732">Signal</keyword>
<dbReference type="WBParaSite" id="HCON_00097860-00001">
    <property type="protein sequence ID" value="HCON_00097860-00001"/>
    <property type="gene ID" value="HCON_00097860"/>
</dbReference>
<sequence>FRMRSALFLLLISVPLLCLGDKHRQRHEECHTAKPKLTFLKGLDRKARAEFCAIKARDDMNMVEQKEEILNWAKKHRVEKQVKRFNKDMESYEKELNKNVTQLAKELPAALKKYLAITMEKNQTRTEMRDALKELKSQQFEVFGVLKEAFEAFEPDNCPRRKSHKSLDSTNLLMNVMSDDAMEDVDDDSEEVEELPTKTQKDLCPFADF</sequence>
<protein>
    <submittedName>
        <fullName evidence="5">ANIS5_cation-bd domain-containing protein</fullName>
    </submittedName>
</protein>
<evidence type="ECO:0000259" key="3">
    <source>
        <dbReference type="Pfam" id="PF02520"/>
    </source>
</evidence>
<dbReference type="InterPro" id="IPR003677">
    <property type="entry name" value="ANIS5_cation-bd"/>
</dbReference>
<dbReference type="Proteomes" id="UP000025227">
    <property type="component" value="Unplaced"/>
</dbReference>
<dbReference type="PANTHER" id="PTHR21593:SF36">
    <property type="entry name" value="DUF148 DOMAIN-CONTAINING PROTEIN-RELATED"/>
    <property type="match status" value="1"/>
</dbReference>
<keyword evidence="1" id="KW-0175">Coiled coil</keyword>
<proteinExistence type="predicted"/>
<dbReference type="AlphaFoldDB" id="A0A7I4YIS1"/>
<dbReference type="OrthoDB" id="5857109at2759"/>
<dbReference type="Pfam" id="PF02520">
    <property type="entry name" value="ANIS5_cation-bd"/>
    <property type="match status" value="1"/>
</dbReference>
<evidence type="ECO:0000256" key="2">
    <source>
        <dbReference type="SAM" id="SignalP"/>
    </source>
</evidence>
<accession>A0A7I4YIS1</accession>
<dbReference type="PANTHER" id="PTHR21593">
    <property type="entry name" value="PRION-LIKE- Q/N-RICH -DOMAIN-BEARING PROTEIN PROTEIN"/>
    <property type="match status" value="1"/>
</dbReference>
<feature type="domain" description="SXP/RAL-2 family protein Ani s 5-like cation-binding" evidence="3">
    <location>
        <begin position="47"/>
        <end position="139"/>
    </location>
</feature>
<dbReference type="InterPro" id="IPR052823">
    <property type="entry name" value="SXP/RAL-2_related"/>
</dbReference>